<feature type="compositionally biased region" description="Low complexity" evidence="12">
    <location>
        <begin position="443"/>
        <end position="457"/>
    </location>
</feature>
<keyword evidence="4" id="KW-0813">Transport</keyword>
<name>A0A8B7PG42_HYAAZ</name>
<dbReference type="InterPro" id="IPR029071">
    <property type="entry name" value="Ubiquitin-like_domsf"/>
</dbReference>
<feature type="compositionally biased region" description="Low complexity" evidence="12">
    <location>
        <begin position="196"/>
        <end position="248"/>
    </location>
</feature>
<dbReference type="GO" id="GO:0006915">
    <property type="term" value="P:apoptotic process"/>
    <property type="evidence" value="ECO:0007669"/>
    <property type="project" value="UniProtKB-KW"/>
</dbReference>
<feature type="compositionally biased region" description="Low complexity" evidence="12">
    <location>
        <begin position="323"/>
        <end position="337"/>
    </location>
</feature>
<evidence type="ECO:0000256" key="10">
    <source>
        <dbReference type="ARBA" id="ARBA00023242"/>
    </source>
</evidence>
<sequence length="1412" mass="147082">MIDVTVKTLDSQNHRFSVPDDITVQQFKTRISSSVNITADKQRLIFCGRVLQDEKRLAEYGVHERVVHLVARSPPPPATSAAPSAGSGQGSPHRHHHHHHHIHHQAPGSHFLFRPIADDGIVFELGGSNNSGAIPPSASAARMRHARSLIMRAVGLIAQLGRHVDSATRSEGEGVRRKRSRDEADEAMQVGGAGETSTNASTPPTDTTFTSTTTTTSSTSTTTATSSTSTTTATSSTSATSATSSTAAPDLVRDLEGFYREMDSLNNIQPMMMVGAPGASFVNNTAGGLAQAASAAIASAMASAMRPQPAASTASSAAPTTASFTSATSSSSSTGTAGQSPNLTSPASAVTAARRPQVQFSTINVDRPRMPVMVGQSGPVGFTMRINRNSSGGPAFQPTVRVNPRDRSADARSSRPATTSRAAAASVSGSTRSRSADSRNRGSSNSNEADAAANVSSDHPSCAEMANLLTLYRNTQRTFEPYLNRYIAIMEADAAYPDAASTAPADSGTTRAPGSADEATTSGTSGSASGRAPASSMEDQWFIWRVSEVMHLMSHAMHGISDILVDLRQPPPRHMRARPIIIHQPALLQAEFNVHSEMNGTASPANEAAAAPATPASVSSPPSAPVSTPNNPAPDAATSPAAAALAALEEDYLSLERQLEVGEEQLQQLLGGLGVAAAGGPAGLAHSLGEADGVVLMQVGPSGVTIDSSSAHSAGSPEAAQIFQIMTGLTNHLAGQFGATPVTSSAATSSSASSSAASSSGGSSAATAAAGPATHNSQAGRNSGGTNTTNATQTRVTPRPHVHVTPINVPGLSLNQFDPFLPCNSHHRSGPSVNTASPLRRRQPNFRPSGRQQTINIIHRNAAPAAPGAPRAATFNASAAQAPEIQLFTEIFNTVLHHATPPGAVPTSTSQSSAATSTTTNVATSAPTSVAASATTPAPTSTPIPVSASAPTSVPAPAPTSAPAPAAEQRPHDGSERDPRYAQPEELSEATQGALPGLWDLLMGLATGGQPQLSAAFLESLDELGAASPQQIQNVVAALISTPVVSSFLPGVMRLLRQYILDEVLQGREATPDNVTATVEQAIRTMQGPIRDVVSQALSRQALDCVHTINSFLRRRLSDVLTAIFSSENSNEVLQVLIPTVVASVMEFTSLCRHFLPGGQQALDQAVSHTLSHVMGAITGGTADARVQAGGRLLTQMLARQQPAEQHISRYLVTEDRATRMEEELYRGYENMRLTTPPHVTQAEESVEMAEHESLPSVVTLSPANPQAEAMEITDEAPAAPPSPPAWHAAVPQDWIPIVSDDIARQAESNNSSSVRPLSDAYMCGVPYKRRRLATQHKPRGPVAAVLRDTLRSSMRSAGVSAPLVDAVSAEASQAPIVTRAFASHIRDALRTASLANPDAHTDNFADLKEKL</sequence>
<evidence type="ECO:0000256" key="5">
    <source>
        <dbReference type="ARBA" id="ARBA00022490"/>
    </source>
</evidence>
<evidence type="ECO:0000256" key="4">
    <source>
        <dbReference type="ARBA" id="ARBA00022448"/>
    </source>
</evidence>
<dbReference type="OMA" id="NRITVAM"/>
<organism evidence="14 15">
    <name type="scientific">Hyalella azteca</name>
    <name type="common">Amphipod</name>
    <dbReference type="NCBI Taxonomy" id="294128"/>
    <lineage>
        <taxon>Eukaryota</taxon>
        <taxon>Metazoa</taxon>
        <taxon>Ecdysozoa</taxon>
        <taxon>Arthropoda</taxon>
        <taxon>Crustacea</taxon>
        <taxon>Multicrustacea</taxon>
        <taxon>Malacostraca</taxon>
        <taxon>Eumalacostraca</taxon>
        <taxon>Peracarida</taxon>
        <taxon>Amphipoda</taxon>
        <taxon>Senticaudata</taxon>
        <taxon>Talitrida</taxon>
        <taxon>Talitroidea</taxon>
        <taxon>Hyalellidae</taxon>
        <taxon>Hyalella</taxon>
    </lineage>
</organism>
<evidence type="ECO:0000256" key="3">
    <source>
        <dbReference type="ARBA" id="ARBA00004550"/>
    </source>
</evidence>
<keyword evidence="9" id="KW-0143">Chaperone</keyword>
<dbReference type="Gene3D" id="3.10.20.90">
    <property type="entry name" value="Phosphatidylinositol 3-kinase Catalytic Subunit, Chain A, domain 1"/>
    <property type="match status" value="1"/>
</dbReference>
<keyword evidence="7" id="KW-0053">Apoptosis</keyword>
<dbReference type="PROSITE" id="PS50053">
    <property type="entry name" value="UBIQUITIN_2"/>
    <property type="match status" value="1"/>
</dbReference>
<keyword evidence="6" id="KW-0964">Secreted</keyword>
<dbReference type="GO" id="GO:0006325">
    <property type="term" value="P:chromatin organization"/>
    <property type="evidence" value="ECO:0007669"/>
    <property type="project" value="UniProtKB-KW"/>
</dbReference>
<protein>
    <recommendedName>
        <fullName evidence="11">BCL2-associated athanogene 6</fullName>
    </recommendedName>
</protein>
<evidence type="ECO:0000256" key="2">
    <source>
        <dbReference type="ARBA" id="ARBA00004514"/>
    </source>
</evidence>
<feature type="compositionally biased region" description="Low complexity" evidence="12">
    <location>
        <begin position="780"/>
        <end position="799"/>
    </location>
</feature>
<proteinExistence type="predicted"/>
<feature type="region of interest" description="Disordered" evidence="12">
    <location>
        <begin position="72"/>
        <end position="107"/>
    </location>
</feature>
<feature type="region of interest" description="Disordered" evidence="12">
    <location>
        <begin position="164"/>
        <end position="248"/>
    </location>
</feature>
<evidence type="ECO:0000256" key="6">
    <source>
        <dbReference type="ARBA" id="ARBA00022525"/>
    </source>
</evidence>
<dbReference type="GO" id="GO:0051787">
    <property type="term" value="F:misfolded protein binding"/>
    <property type="evidence" value="ECO:0007669"/>
    <property type="project" value="TreeGrafter"/>
</dbReference>
<dbReference type="Pfam" id="PF00240">
    <property type="entry name" value="ubiquitin"/>
    <property type="match status" value="1"/>
</dbReference>
<feature type="compositionally biased region" description="Basic residues" evidence="12">
    <location>
        <begin position="92"/>
        <end position="104"/>
    </location>
</feature>
<dbReference type="KEGG" id="hazt:108680734"/>
<feature type="compositionally biased region" description="Low complexity" evidence="12">
    <location>
        <begin position="414"/>
        <end position="433"/>
    </location>
</feature>
<dbReference type="SUPFAM" id="SSF54236">
    <property type="entry name" value="Ubiquitin-like"/>
    <property type="match status" value="1"/>
</dbReference>
<evidence type="ECO:0000256" key="9">
    <source>
        <dbReference type="ARBA" id="ARBA00023186"/>
    </source>
</evidence>
<evidence type="ECO:0000256" key="8">
    <source>
        <dbReference type="ARBA" id="ARBA00022853"/>
    </source>
</evidence>
<dbReference type="Pfam" id="PF12057">
    <property type="entry name" value="BAG6"/>
    <property type="match status" value="1"/>
</dbReference>
<dbReference type="GO" id="GO:0031593">
    <property type="term" value="F:polyubiquitin modification-dependent protein binding"/>
    <property type="evidence" value="ECO:0007669"/>
    <property type="project" value="TreeGrafter"/>
</dbReference>
<dbReference type="PANTHER" id="PTHR15204:SF0">
    <property type="entry name" value="LARGE PROLINE-RICH PROTEIN BAG6"/>
    <property type="match status" value="1"/>
</dbReference>
<feature type="region of interest" description="Disordered" evidence="12">
    <location>
        <begin position="902"/>
        <end position="990"/>
    </location>
</feature>
<dbReference type="InterPro" id="IPR021925">
    <property type="entry name" value="BAG6"/>
</dbReference>
<feature type="region of interest" description="Disordered" evidence="12">
    <location>
        <begin position="741"/>
        <end position="807"/>
    </location>
</feature>
<feature type="region of interest" description="Disordered" evidence="12">
    <location>
        <begin position="383"/>
        <end position="459"/>
    </location>
</feature>
<dbReference type="OrthoDB" id="1885901at2759"/>
<dbReference type="GO" id="GO:0071818">
    <property type="term" value="C:BAT3 complex"/>
    <property type="evidence" value="ECO:0007669"/>
    <property type="project" value="TreeGrafter"/>
</dbReference>
<dbReference type="GO" id="GO:0005634">
    <property type="term" value="C:nucleus"/>
    <property type="evidence" value="ECO:0007669"/>
    <property type="project" value="UniProtKB-SubCell"/>
</dbReference>
<keyword evidence="10" id="KW-0539">Nucleus</keyword>
<gene>
    <name evidence="15" type="primary">LOC108680734</name>
</gene>
<dbReference type="RefSeq" id="XP_018025114.1">
    <property type="nucleotide sequence ID" value="XM_018169625.2"/>
</dbReference>
<feature type="compositionally biased region" description="Low complexity" evidence="12">
    <location>
        <begin position="601"/>
        <end position="640"/>
    </location>
</feature>
<keyword evidence="14" id="KW-1185">Reference proteome</keyword>
<evidence type="ECO:0000256" key="12">
    <source>
        <dbReference type="SAM" id="MobiDB-lite"/>
    </source>
</evidence>
<dbReference type="PANTHER" id="PTHR15204">
    <property type="entry name" value="LARGE PROLINE-RICH PROTEIN BAG6"/>
    <property type="match status" value="1"/>
</dbReference>
<comment type="subcellular location">
    <subcellularLocation>
        <location evidence="2">Cytoplasm</location>
        <location evidence="2">Cytosol</location>
    </subcellularLocation>
    <subcellularLocation>
        <location evidence="1">Nucleus</location>
    </subcellularLocation>
    <subcellularLocation>
        <location evidence="3">Secreted</location>
        <location evidence="3">Extracellular exosome</location>
    </subcellularLocation>
</comment>
<dbReference type="GO" id="GO:0005576">
    <property type="term" value="C:extracellular region"/>
    <property type="evidence" value="ECO:0007669"/>
    <property type="project" value="UniProtKB-SubCell"/>
</dbReference>
<feature type="region of interest" description="Disordered" evidence="12">
    <location>
        <begin position="599"/>
        <end position="640"/>
    </location>
</feature>
<evidence type="ECO:0000256" key="7">
    <source>
        <dbReference type="ARBA" id="ARBA00022703"/>
    </source>
</evidence>
<dbReference type="GO" id="GO:0036503">
    <property type="term" value="P:ERAD pathway"/>
    <property type="evidence" value="ECO:0007669"/>
    <property type="project" value="TreeGrafter"/>
</dbReference>
<keyword evidence="5" id="KW-0963">Cytoplasm</keyword>
<feature type="compositionally biased region" description="Low complexity" evidence="12">
    <location>
        <begin position="905"/>
        <end position="953"/>
    </location>
</feature>
<feature type="region of interest" description="Disordered" evidence="12">
    <location>
        <begin position="323"/>
        <end position="355"/>
    </location>
</feature>
<dbReference type="Proteomes" id="UP000694843">
    <property type="component" value="Unplaced"/>
</dbReference>
<evidence type="ECO:0000259" key="13">
    <source>
        <dbReference type="PROSITE" id="PS50053"/>
    </source>
</evidence>
<dbReference type="GeneID" id="108680734"/>
<feature type="compositionally biased region" description="Low complexity" evidence="12">
    <location>
        <begin position="743"/>
        <end position="771"/>
    </location>
</feature>
<dbReference type="InterPro" id="IPR000626">
    <property type="entry name" value="Ubiquitin-like_dom"/>
</dbReference>
<evidence type="ECO:0000256" key="11">
    <source>
        <dbReference type="ARBA" id="ARBA00030033"/>
    </source>
</evidence>
<keyword evidence="8" id="KW-0156">Chromatin regulator</keyword>
<feature type="compositionally biased region" description="Basic and acidic residues" evidence="12">
    <location>
        <begin position="164"/>
        <end position="175"/>
    </location>
</feature>
<feature type="region of interest" description="Disordered" evidence="12">
    <location>
        <begin position="499"/>
        <end position="534"/>
    </location>
</feature>
<evidence type="ECO:0000256" key="1">
    <source>
        <dbReference type="ARBA" id="ARBA00004123"/>
    </source>
</evidence>
<feature type="domain" description="Ubiquitin-like" evidence="13">
    <location>
        <begin position="2"/>
        <end position="64"/>
    </location>
</feature>
<feature type="region of interest" description="Disordered" evidence="12">
    <location>
        <begin position="823"/>
        <end position="851"/>
    </location>
</feature>
<evidence type="ECO:0000313" key="15">
    <source>
        <dbReference type="RefSeq" id="XP_018025114.1"/>
    </source>
</evidence>
<dbReference type="CDD" id="cd01809">
    <property type="entry name" value="Ubl_BAG6"/>
    <property type="match status" value="1"/>
</dbReference>
<evidence type="ECO:0000313" key="14">
    <source>
        <dbReference type="Proteomes" id="UP000694843"/>
    </source>
</evidence>
<feature type="compositionally biased region" description="Basic and acidic residues" evidence="12">
    <location>
        <begin position="969"/>
        <end position="980"/>
    </location>
</feature>
<accession>A0A8B7PG42</accession>
<feature type="compositionally biased region" description="Polar residues" evidence="12">
    <location>
        <begin position="338"/>
        <end position="348"/>
    </location>
</feature>
<reference evidence="15" key="1">
    <citation type="submission" date="2025-08" db="UniProtKB">
        <authorList>
            <consortium name="RefSeq"/>
        </authorList>
    </citation>
    <scope>IDENTIFICATION</scope>
    <source>
        <tissue evidence="15">Whole organism</tissue>
    </source>
</reference>
<dbReference type="SMART" id="SM00213">
    <property type="entry name" value="UBQ"/>
    <property type="match status" value="1"/>
</dbReference>
<feature type="compositionally biased region" description="Basic and acidic residues" evidence="12">
    <location>
        <begin position="403"/>
        <end position="413"/>
    </location>
</feature>